<protein>
    <submittedName>
        <fullName evidence="2">Uncharacterized protein</fullName>
    </submittedName>
</protein>
<keyword evidence="1" id="KW-0732">Signal</keyword>
<organism evidence="2 3">
    <name type="scientific">Oedothorax gibbosus</name>
    <dbReference type="NCBI Taxonomy" id="931172"/>
    <lineage>
        <taxon>Eukaryota</taxon>
        <taxon>Metazoa</taxon>
        <taxon>Ecdysozoa</taxon>
        <taxon>Arthropoda</taxon>
        <taxon>Chelicerata</taxon>
        <taxon>Arachnida</taxon>
        <taxon>Araneae</taxon>
        <taxon>Araneomorphae</taxon>
        <taxon>Entelegynae</taxon>
        <taxon>Araneoidea</taxon>
        <taxon>Linyphiidae</taxon>
        <taxon>Erigoninae</taxon>
        <taxon>Oedothorax</taxon>
    </lineage>
</organism>
<sequence length="109" mass="12649">MQPQFVLVLVLVSAFCVSHVNCQSGDGDGLWSKLRSMISDFMKSLRGIWDELKSEIKSRTGDMTSWTREMLDSFKIKMKEWVDQISGAPDSEKEDMRKYIERLQLPNEQ</sequence>
<name>A0AAV6UDS4_9ARAC</name>
<gene>
    <name evidence="2" type="ORF">JTE90_007758</name>
</gene>
<evidence type="ECO:0000313" key="3">
    <source>
        <dbReference type="Proteomes" id="UP000827092"/>
    </source>
</evidence>
<feature type="signal peptide" evidence="1">
    <location>
        <begin position="1"/>
        <end position="22"/>
    </location>
</feature>
<evidence type="ECO:0000256" key="1">
    <source>
        <dbReference type="SAM" id="SignalP"/>
    </source>
</evidence>
<comment type="caution">
    <text evidence="2">The sequence shown here is derived from an EMBL/GenBank/DDBJ whole genome shotgun (WGS) entry which is preliminary data.</text>
</comment>
<dbReference type="Proteomes" id="UP000827092">
    <property type="component" value="Unassembled WGS sequence"/>
</dbReference>
<dbReference type="EMBL" id="JAFNEN010000520">
    <property type="protein sequence ID" value="KAG8181351.1"/>
    <property type="molecule type" value="Genomic_DNA"/>
</dbReference>
<reference evidence="2 3" key="1">
    <citation type="journal article" date="2022" name="Nat. Ecol. Evol.">
        <title>A masculinizing supergene underlies an exaggerated male reproductive morph in a spider.</title>
        <authorList>
            <person name="Hendrickx F."/>
            <person name="De Corte Z."/>
            <person name="Sonet G."/>
            <person name="Van Belleghem S.M."/>
            <person name="Kostlbacher S."/>
            <person name="Vangestel C."/>
        </authorList>
    </citation>
    <scope>NUCLEOTIDE SEQUENCE [LARGE SCALE GENOMIC DNA]</scope>
    <source>
        <strain evidence="2">W744_W776</strain>
    </source>
</reference>
<dbReference type="AlphaFoldDB" id="A0AAV6UDS4"/>
<keyword evidence="3" id="KW-1185">Reference proteome</keyword>
<proteinExistence type="predicted"/>
<feature type="chain" id="PRO_5043439924" evidence="1">
    <location>
        <begin position="23"/>
        <end position="109"/>
    </location>
</feature>
<accession>A0AAV6UDS4</accession>
<evidence type="ECO:0000313" key="2">
    <source>
        <dbReference type="EMBL" id="KAG8181351.1"/>
    </source>
</evidence>